<keyword evidence="6" id="KW-1185">Reference proteome</keyword>
<dbReference type="InterPro" id="IPR046371">
    <property type="entry name" value="Bcl-2_BH1-3"/>
</dbReference>
<dbReference type="GO" id="GO:0097192">
    <property type="term" value="P:extrinsic apoptotic signaling pathway in absence of ligand"/>
    <property type="evidence" value="ECO:0007669"/>
    <property type="project" value="TreeGrafter"/>
</dbReference>
<reference evidence="5" key="1">
    <citation type="journal article" date="2019" name="bioRxiv">
        <title>The Genome of the Zebra Mussel, Dreissena polymorpha: A Resource for Invasive Species Research.</title>
        <authorList>
            <person name="McCartney M.A."/>
            <person name="Auch B."/>
            <person name="Kono T."/>
            <person name="Mallez S."/>
            <person name="Zhang Y."/>
            <person name="Obille A."/>
            <person name="Becker A."/>
            <person name="Abrahante J.E."/>
            <person name="Garbe J."/>
            <person name="Badalamenti J.P."/>
            <person name="Herman A."/>
            <person name="Mangelson H."/>
            <person name="Liachko I."/>
            <person name="Sullivan S."/>
            <person name="Sone E.D."/>
            <person name="Koren S."/>
            <person name="Silverstein K.A.T."/>
            <person name="Beckman K.B."/>
            <person name="Gohl D.M."/>
        </authorList>
    </citation>
    <scope>NUCLEOTIDE SEQUENCE</scope>
    <source>
        <strain evidence="5">Duluth1</strain>
        <tissue evidence="5">Whole animal</tissue>
    </source>
</reference>
<dbReference type="InterPro" id="IPR026298">
    <property type="entry name" value="Bcl-2_fam"/>
</dbReference>
<dbReference type="PANTHER" id="PTHR11256:SF41">
    <property type="entry name" value="BCL-2 HOMOLOGOUS ANTAGONIST_KILLER"/>
    <property type="match status" value="1"/>
</dbReference>
<dbReference type="PROSITE" id="PS50062">
    <property type="entry name" value="BCL2_FAMILY"/>
    <property type="match status" value="1"/>
</dbReference>
<dbReference type="Gene3D" id="1.10.437.10">
    <property type="entry name" value="Blc2-like"/>
    <property type="match status" value="1"/>
</dbReference>
<comment type="similarity">
    <text evidence="1">Belongs to the Bcl-2 family.</text>
</comment>
<keyword evidence="3" id="KW-0472">Membrane</keyword>
<dbReference type="SUPFAM" id="SSF56854">
    <property type="entry name" value="Bcl-2 inhibitors of programmed cell death"/>
    <property type="match status" value="1"/>
</dbReference>
<dbReference type="GO" id="GO:0051400">
    <property type="term" value="F:BH domain binding"/>
    <property type="evidence" value="ECO:0007669"/>
    <property type="project" value="TreeGrafter"/>
</dbReference>
<proteinExistence type="inferred from homology"/>
<dbReference type="PANTHER" id="PTHR11256">
    <property type="entry name" value="BCL-2 RELATED"/>
    <property type="match status" value="1"/>
</dbReference>
<dbReference type="GO" id="GO:0005741">
    <property type="term" value="C:mitochondrial outer membrane"/>
    <property type="evidence" value="ECO:0007669"/>
    <property type="project" value="TreeGrafter"/>
</dbReference>
<keyword evidence="2" id="KW-0053">Apoptosis</keyword>
<dbReference type="PROSITE" id="PS01258">
    <property type="entry name" value="BH2"/>
    <property type="match status" value="1"/>
</dbReference>
<reference evidence="5" key="2">
    <citation type="submission" date="2020-11" db="EMBL/GenBank/DDBJ databases">
        <authorList>
            <person name="McCartney M.A."/>
            <person name="Auch B."/>
            <person name="Kono T."/>
            <person name="Mallez S."/>
            <person name="Becker A."/>
            <person name="Gohl D.M."/>
            <person name="Silverstein K.A.T."/>
            <person name="Koren S."/>
            <person name="Bechman K.B."/>
            <person name="Herman A."/>
            <person name="Abrahante J.E."/>
            <person name="Garbe J."/>
        </authorList>
    </citation>
    <scope>NUCLEOTIDE SEQUENCE</scope>
    <source>
        <strain evidence="5">Duluth1</strain>
        <tissue evidence="5">Whole animal</tissue>
    </source>
</reference>
<organism evidence="5 6">
    <name type="scientific">Dreissena polymorpha</name>
    <name type="common">Zebra mussel</name>
    <name type="synonym">Mytilus polymorpha</name>
    <dbReference type="NCBI Taxonomy" id="45954"/>
    <lineage>
        <taxon>Eukaryota</taxon>
        <taxon>Metazoa</taxon>
        <taxon>Spiralia</taxon>
        <taxon>Lophotrochozoa</taxon>
        <taxon>Mollusca</taxon>
        <taxon>Bivalvia</taxon>
        <taxon>Autobranchia</taxon>
        <taxon>Heteroconchia</taxon>
        <taxon>Euheterodonta</taxon>
        <taxon>Imparidentia</taxon>
        <taxon>Neoheterodontei</taxon>
        <taxon>Myida</taxon>
        <taxon>Dreissenoidea</taxon>
        <taxon>Dreissenidae</taxon>
        <taxon>Dreissena</taxon>
    </lineage>
</organism>
<protein>
    <recommendedName>
        <fullName evidence="4">Bcl-2 Bcl-2 homology region 1-3 domain-containing protein</fullName>
    </recommendedName>
</protein>
<comment type="caution">
    <text evidence="5">The sequence shown here is derived from an EMBL/GenBank/DDBJ whole genome shotgun (WGS) entry which is preliminary data.</text>
</comment>
<dbReference type="InterPro" id="IPR020726">
    <property type="entry name" value="Bcl2_BH2_motif_CS"/>
</dbReference>
<gene>
    <name evidence="5" type="ORF">DPMN_044923</name>
</gene>
<accession>A0A9D4D5B1</accession>
<dbReference type="Proteomes" id="UP000828390">
    <property type="component" value="Unassembled WGS sequence"/>
</dbReference>
<dbReference type="SMART" id="SM00337">
    <property type="entry name" value="BCL"/>
    <property type="match status" value="1"/>
</dbReference>
<dbReference type="GO" id="GO:0042981">
    <property type="term" value="P:regulation of apoptotic process"/>
    <property type="evidence" value="ECO:0007669"/>
    <property type="project" value="InterPro"/>
</dbReference>
<dbReference type="Pfam" id="PF00452">
    <property type="entry name" value="Bcl-2"/>
    <property type="match status" value="1"/>
</dbReference>
<evidence type="ECO:0000313" key="5">
    <source>
        <dbReference type="EMBL" id="KAH3738290.1"/>
    </source>
</evidence>
<dbReference type="GO" id="GO:0001836">
    <property type="term" value="P:release of cytochrome c from mitochondria"/>
    <property type="evidence" value="ECO:0007669"/>
    <property type="project" value="TreeGrafter"/>
</dbReference>
<evidence type="ECO:0000256" key="3">
    <source>
        <dbReference type="SAM" id="Phobius"/>
    </source>
</evidence>
<evidence type="ECO:0000313" key="6">
    <source>
        <dbReference type="Proteomes" id="UP000828390"/>
    </source>
</evidence>
<sequence>MEGTGDYPYNNQVRRNTEEHVLSQTHDVFVSCVQERIRIDVERDESRLTPSTPRGTFQELTRTVHYRDRSAADIGRRLAEMGDKIFQEHSKEFKDMKRELESKKTSTYDSFKLIAQRIFVDKEVHWGRISALFSFGYYLFKDVIWHVASNIAQVVTDIASSIARVFKDSVHGIAQWIVRQGGWSSAISVSGPSNRPVVFWGIIGAAAVTIGAVVWLKSGK</sequence>
<feature type="domain" description="Bcl-2 Bcl-2 homology region 1-3" evidence="4">
    <location>
        <begin position="78"/>
        <end position="183"/>
    </location>
</feature>
<dbReference type="AlphaFoldDB" id="A0A9D4D5B1"/>
<name>A0A9D4D5B1_DREPO</name>
<dbReference type="InterPro" id="IPR002475">
    <property type="entry name" value="Bcl2-like"/>
</dbReference>
<dbReference type="CDD" id="cd06845">
    <property type="entry name" value="Bcl-2_like"/>
    <property type="match status" value="1"/>
</dbReference>
<evidence type="ECO:0000256" key="2">
    <source>
        <dbReference type="ARBA" id="ARBA00022703"/>
    </source>
</evidence>
<evidence type="ECO:0000256" key="1">
    <source>
        <dbReference type="ARBA" id="ARBA00009458"/>
    </source>
</evidence>
<keyword evidence="3" id="KW-1133">Transmembrane helix</keyword>
<feature type="transmembrane region" description="Helical" evidence="3">
    <location>
        <begin position="197"/>
        <end position="216"/>
    </location>
</feature>
<dbReference type="EMBL" id="JAIWYP010000011">
    <property type="protein sequence ID" value="KAH3738290.1"/>
    <property type="molecule type" value="Genomic_DNA"/>
</dbReference>
<dbReference type="GO" id="GO:0008630">
    <property type="term" value="P:intrinsic apoptotic signaling pathway in response to DNA damage"/>
    <property type="evidence" value="ECO:0007669"/>
    <property type="project" value="TreeGrafter"/>
</dbReference>
<keyword evidence="3" id="KW-0812">Transmembrane</keyword>
<dbReference type="InterPro" id="IPR036834">
    <property type="entry name" value="Bcl-2-like_sf"/>
</dbReference>
<evidence type="ECO:0000259" key="4">
    <source>
        <dbReference type="SMART" id="SM00337"/>
    </source>
</evidence>
<dbReference type="GO" id="GO:0015288">
    <property type="term" value="F:porin activity"/>
    <property type="evidence" value="ECO:0007669"/>
    <property type="project" value="TreeGrafter"/>
</dbReference>
<dbReference type="OrthoDB" id="6020735at2759"/>